<reference evidence="17" key="1">
    <citation type="submission" date="2023-06" db="EMBL/GenBank/DDBJ databases">
        <title>Reference genome for the Northern bat (Eptesicus nilssonii), a most northern bat species.</title>
        <authorList>
            <person name="Laine V.N."/>
            <person name="Pulliainen A.T."/>
            <person name="Lilley T.M."/>
        </authorList>
    </citation>
    <scope>NUCLEOTIDE SEQUENCE</scope>
    <source>
        <strain evidence="17">BLF_Eptnil</strain>
        <tissue evidence="17">Kidney</tissue>
    </source>
</reference>
<organism evidence="17 18">
    <name type="scientific">Cnephaeus nilssonii</name>
    <name type="common">Northern bat</name>
    <name type="synonym">Eptesicus nilssonii</name>
    <dbReference type="NCBI Taxonomy" id="3371016"/>
    <lineage>
        <taxon>Eukaryota</taxon>
        <taxon>Metazoa</taxon>
        <taxon>Chordata</taxon>
        <taxon>Craniata</taxon>
        <taxon>Vertebrata</taxon>
        <taxon>Euteleostomi</taxon>
        <taxon>Mammalia</taxon>
        <taxon>Eutheria</taxon>
        <taxon>Laurasiatheria</taxon>
        <taxon>Chiroptera</taxon>
        <taxon>Yangochiroptera</taxon>
        <taxon>Vespertilionidae</taxon>
        <taxon>Cnephaeus</taxon>
    </lineage>
</organism>
<evidence type="ECO:0000256" key="13">
    <source>
        <dbReference type="ARBA" id="ARBA00042867"/>
    </source>
</evidence>
<comment type="caution">
    <text evidence="17">The sequence shown here is derived from an EMBL/GenBank/DDBJ whole genome shotgun (WGS) entry which is preliminary data.</text>
</comment>
<dbReference type="PANTHER" id="PTHR11879">
    <property type="entry name" value="ASPARTATE AMINOTRANSFERASE"/>
    <property type="match status" value="1"/>
</dbReference>
<dbReference type="InterPro" id="IPR015424">
    <property type="entry name" value="PyrdxlP-dep_Trfase"/>
</dbReference>
<dbReference type="GO" id="GO:0030170">
    <property type="term" value="F:pyridoxal phosphate binding"/>
    <property type="evidence" value="ECO:0007669"/>
    <property type="project" value="InterPro"/>
</dbReference>
<evidence type="ECO:0000256" key="1">
    <source>
        <dbReference type="ARBA" id="ARBA00001933"/>
    </source>
</evidence>
<evidence type="ECO:0000256" key="6">
    <source>
        <dbReference type="ARBA" id="ARBA00022898"/>
    </source>
</evidence>
<proteinExistence type="predicted"/>
<dbReference type="InterPro" id="IPR015422">
    <property type="entry name" value="PyrdxlP-dep_Trfase_small"/>
</dbReference>
<evidence type="ECO:0000313" key="18">
    <source>
        <dbReference type="Proteomes" id="UP001177744"/>
    </source>
</evidence>
<evidence type="ECO:0000256" key="11">
    <source>
        <dbReference type="ARBA" id="ARBA00041746"/>
    </source>
</evidence>
<evidence type="ECO:0000256" key="10">
    <source>
        <dbReference type="ARBA" id="ARBA00041432"/>
    </source>
</evidence>
<evidence type="ECO:0000256" key="12">
    <source>
        <dbReference type="ARBA" id="ARBA00041887"/>
    </source>
</evidence>
<dbReference type="PANTHER" id="PTHR11879:SF22">
    <property type="entry name" value="ASPARTATE AMINOTRANSFERASE, MITOCHONDRIAL"/>
    <property type="match status" value="1"/>
</dbReference>
<gene>
    <name evidence="17" type="ORF">QTO34_008367</name>
</gene>
<evidence type="ECO:0000313" key="17">
    <source>
        <dbReference type="EMBL" id="KAK1345902.1"/>
    </source>
</evidence>
<sequence>MGPGSPPPVLNSPDLRKQWLQEVKGMAHSIISMRTQMVSNLKQEGSSHNWQHTTDQIGMFCLTGLNPEQVEQLTKECSST</sequence>
<evidence type="ECO:0000256" key="9">
    <source>
        <dbReference type="ARBA" id="ARBA00041257"/>
    </source>
</evidence>
<comment type="subunit">
    <text evidence="2">Homodimer.</text>
</comment>
<keyword evidence="4" id="KW-0032">Aminotransferase</keyword>
<dbReference type="EMBL" id="JAULJE010000002">
    <property type="protein sequence ID" value="KAK1345902.1"/>
    <property type="molecule type" value="Genomic_DNA"/>
</dbReference>
<dbReference type="GO" id="GO:0005739">
    <property type="term" value="C:mitochondrion"/>
    <property type="evidence" value="ECO:0007669"/>
    <property type="project" value="TreeGrafter"/>
</dbReference>
<evidence type="ECO:0000259" key="16">
    <source>
        <dbReference type="Pfam" id="PF00155"/>
    </source>
</evidence>
<keyword evidence="18" id="KW-1185">Reference proteome</keyword>
<dbReference type="Gene3D" id="3.90.1150.10">
    <property type="entry name" value="Aspartate Aminotransferase, domain 1"/>
    <property type="match status" value="1"/>
</dbReference>
<dbReference type="AlphaFoldDB" id="A0AA40LW84"/>
<evidence type="ECO:0000256" key="2">
    <source>
        <dbReference type="ARBA" id="ARBA00011738"/>
    </source>
</evidence>
<dbReference type="SUPFAM" id="SSF53383">
    <property type="entry name" value="PLP-dependent transferases"/>
    <property type="match status" value="1"/>
</dbReference>
<dbReference type="GO" id="GO:0006533">
    <property type="term" value="P:L-aspartate catabolic process"/>
    <property type="evidence" value="ECO:0007669"/>
    <property type="project" value="TreeGrafter"/>
</dbReference>
<evidence type="ECO:0000256" key="8">
    <source>
        <dbReference type="ARBA" id="ARBA00040891"/>
    </source>
</evidence>
<keyword evidence="5" id="KW-0808">Transferase</keyword>
<dbReference type="GO" id="GO:0004069">
    <property type="term" value="F:L-aspartate:2-oxoglutarate aminotransferase activity"/>
    <property type="evidence" value="ECO:0007669"/>
    <property type="project" value="UniProtKB-EC"/>
</dbReference>
<accession>A0AA40LW84</accession>
<evidence type="ECO:0000256" key="5">
    <source>
        <dbReference type="ARBA" id="ARBA00022679"/>
    </source>
</evidence>
<evidence type="ECO:0000256" key="3">
    <source>
        <dbReference type="ARBA" id="ARBA00012753"/>
    </source>
</evidence>
<dbReference type="Proteomes" id="UP001177744">
    <property type="component" value="Unassembled WGS sequence"/>
</dbReference>
<name>A0AA40LW84_CNENI</name>
<comment type="cofactor">
    <cofactor evidence="1">
        <name>pyridoxal 5'-phosphate</name>
        <dbReference type="ChEBI" id="CHEBI:597326"/>
    </cofactor>
</comment>
<keyword evidence="6" id="KW-0663">Pyridoxal phosphate</keyword>
<evidence type="ECO:0000256" key="4">
    <source>
        <dbReference type="ARBA" id="ARBA00022576"/>
    </source>
</evidence>
<dbReference type="InterPro" id="IPR004839">
    <property type="entry name" value="Aminotransferase_I/II_large"/>
</dbReference>
<dbReference type="Pfam" id="PF00155">
    <property type="entry name" value="Aminotran_1_2"/>
    <property type="match status" value="1"/>
</dbReference>
<evidence type="ECO:0000256" key="7">
    <source>
        <dbReference type="ARBA" id="ARBA00037556"/>
    </source>
</evidence>
<feature type="domain" description="Aminotransferase class I/classII large" evidence="16">
    <location>
        <begin position="10"/>
        <end position="75"/>
    </location>
</feature>
<dbReference type="InterPro" id="IPR000796">
    <property type="entry name" value="Asp_trans"/>
</dbReference>
<protein>
    <recommendedName>
        <fullName evidence="8">Aspartate aminotransferase, mitochondrial</fullName>
        <ecNumber evidence="3">2.6.1.1</ecNumber>
    </recommendedName>
    <alternativeName>
        <fullName evidence="10">Fatty acid-binding protein</fullName>
    </alternativeName>
    <alternativeName>
        <fullName evidence="15">Glutamate oxaloacetate transaminase 2</fullName>
    </alternativeName>
    <alternativeName>
        <fullName evidence="9">Kynurenine aminotransferase 4</fullName>
    </alternativeName>
    <alternativeName>
        <fullName evidence="14">Kynurenine aminotransferase IV</fullName>
    </alternativeName>
    <alternativeName>
        <fullName evidence="13">Kynurenine--oxoglutarate transaminase 4</fullName>
    </alternativeName>
    <alternativeName>
        <fullName evidence="11">Kynurenine--oxoglutarate transaminase IV</fullName>
    </alternativeName>
    <alternativeName>
        <fullName evidence="12">Plasma membrane-associated fatty acid-binding protein</fullName>
    </alternativeName>
</protein>
<dbReference type="EC" id="2.6.1.1" evidence="3"/>
<comment type="function">
    <text evidence="7">Catalyzes the irreversible transamination of the L-tryptophan metabolite L-kynurenine to form kynurenic acid (KA). As a member of the malate-aspartate shuttle, it has a key role in the intracellular NAD(H) redox balance. Is important for metabolite exchange between mitochondria and cytosol, and for amino acid metabolism. Facilitates cellular uptake of long-chain free fatty acids.</text>
</comment>
<evidence type="ECO:0000256" key="14">
    <source>
        <dbReference type="ARBA" id="ARBA00042891"/>
    </source>
</evidence>
<evidence type="ECO:0000256" key="15">
    <source>
        <dbReference type="ARBA" id="ARBA00043057"/>
    </source>
</evidence>